<dbReference type="InterPro" id="IPR050525">
    <property type="entry name" value="ECM_Assembly_Org"/>
</dbReference>
<dbReference type="GeneID" id="118404442"/>
<dbReference type="PANTHER" id="PTHR24020:SF87">
    <property type="entry name" value="COLLAGEN ALPHA-1(VI) CHAIN-LIKE"/>
    <property type="match status" value="1"/>
</dbReference>
<dbReference type="AlphaFoldDB" id="A0A9J7HGV2"/>
<dbReference type="PRINTS" id="PR00453">
    <property type="entry name" value="VWFADOMAIN"/>
</dbReference>
<dbReference type="PANTHER" id="PTHR24020">
    <property type="entry name" value="COLLAGEN ALPHA"/>
    <property type="match status" value="1"/>
</dbReference>
<keyword evidence="2" id="KW-1185">Reference proteome</keyword>
<dbReference type="CDD" id="cd00198">
    <property type="entry name" value="vWFA"/>
    <property type="match status" value="1"/>
</dbReference>
<dbReference type="RefSeq" id="XP_035659410.1">
    <property type="nucleotide sequence ID" value="XM_035803517.1"/>
</dbReference>
<feature type="domain" description="VWFA" evidence="1">
    <location>
        <begin position="51"/>
        <end position="224"/>
    </location>
</feature>
<dbReference type="Gene3D" id="3.40.50.410">
    <property type="entry name" value="von Willebrand factor, type A domain"/>
    <property type="match status" value="1"/>
</dbReference>
<dbReference type="InterPro" id="IPR002035">
    <property type="entry name" value="VWF_A"/>
</dbReference>
<organism evidence="2 3">
    <name type="scientific">Branchiostoma floridae</name>
    <name type="common">Florida lancelet</name>
    <name type="synonym">Amphioxus</name>
    <dbReference type="NCBI Taxonomy" id="7739"/>
    <lineage>
        <taxon>Eukaryota</taxon>
        <taxon>Metazoa</taxon>
        <taxon>Chordata</taxon>
        <taxon>Cephalochordata</taxon>
        <taxon>Leptocardii</taxon>
        <taxon>Amphioxiformes</taxon>
        <taxon>Branchiostomatidae</taxon>
        <taxon>Branchiostoma</taxon>
    </lineage>
</organism>
<reference evidence="2" key="1">
    <citation type="journal article" date="2020" name="Nat. Ecol. Evol.">
        <title>Deeply conserved synteny resolves early events in vertebrate evolution.</title>
        <authorList>
            <person name="Simakov O."/>
            <person name="Marletaz F."/>
            <person name="Yue J.X."/>
            <person name="O'Connell B."/>
            <person name="Jenkins J."/>
            <person name="Brandt A."/>
            <person name="Calef R."/>
            <person name="Tung C.H."/>
            <person name="Huang T.K."/>
            <person name="Schmutz J."/>
            <person name="Satoh N."/>
            <person name="Yu J.K."/>
            <person name="Putnam N.H."/>
            <person name="Green R.E."/>
            <person name="Rokhsar D.S."/>
        </authorList>
    </citation>
    <scope>NUCLEOTIDE SEQUENCE [LARGE SCALE GENOMIC DNA]</scope>
    <source>
        <strain evidence="2">S238N-H82</strain>
    </source>
</reference>
<sequence length="226" mass="24809">MQLHGDVLPADITSTSNQLFVRFESDFSMVDEGFSFTYEDHCANVIPCAADIVLVLDLSSSIPQDQFELAREFMMAFVDCEVLQEKDVRIAVVNYTCEAHTYFSLTPITMGMSHEIEHLMRGDGGITCTGRAIYYMRRTSKFRAAPEAHHTAVILTDGQSDDHQQAEAADARNAGIDLYAVGFGYPVLVDWAALATMTGDPVGSRVFDTSQACDAAQKIVADQCGE</sequence>
<dbReference type="Pfam" id="PF00092">
    <property type="entry name" value="VWA"/>
    <property type="match status" value="1"/>
</dbReference>
<dbReference type="SMART" id="SM00327">
    <property type="entry name" value="VWA"/>
    <property type="match status" value="1"/>
</dbReference>
<dbReference type="OMA" id="CANVIPC"/>
<dbReference type="KEGG" id="bfo:118404442"/>
<dbReference type="SUPFAM" id="SSF53300">
    <property type="entry name" value="vWA-like"/>
    <property type="match status" value="1"/>
</dbReference>
<evidence type="ECO:0000259" key="1">
    <source>
        <dbReference type="PROSITE" id="PS50234"/>
    </source>
</evidence>
<reference evidence="3" key="2">
    <citation type="submission" date="2025-08" db="UniProtKB">
        <authorList>
            <consortium name="RefSeq"/>
        </authorList>
    </citation>
    <scope>IDENTIFICATION</scope>
    <source>
        <strain evidence="3">S238N-H82</strain>
        <tissue evidence="3">Testes</tissue>
    </source>
</reference>
<dbReference type="Gene3D" id="2.60.120.290">
    <property type="entry name" value="Spermadhesin, CUB domain"/>
    <property type="match status" value="1"/>
</dbReference>
<dbReference type="InterPro" id="IPR036465">
    <property type="entry name" value="vWFA_dom_sf"/>
</dbReference>
<dbReference type="SUPFAM" id="SSF49854">
    <property type="entry name" value="Spermadhesin, CUB domain"/>
    <property type="match status" value="1"/>
</dbReference>
<evidence type="ECO:0000313" key="2">
    <source>
        <dbReference type="Proteomes" id="UP000001554"/>
    </source>
</evidence>
<dbReference type="OrthoDB" id="10256829at2759"/>
<protein>
    <submittedName>
        <fullName evidence="3">Matrilin-3-like</fullName>
    </submittedName>
</protein>
<dbReference type="InterPro" id="IPR035914">
    <property type="entry name" value="Sperma_CUB_dom_sf"/>
</dbReference>
<proteinExistence type="predicted"/>
<dbReference type="PROSITE" id="PS50234">
    <property type="entry name" value="VWFA"/>
    <property type="match status" value="1"/>
</dbReference>
<name>A0A9J7HGV2_BRAFL</name>
<gene>
    <name evidence="3" type="primary">LOC118404442</name>
</gene>
<evidence type="ECO:0000313" key="3">
    <source>
        <dbReference type="RefSeq" id="XP_035659410.1"/>
    </source>
</evidence>
<dbReference type="Proteomes" id="UP000001554">
    <property type="component" value="Chromosome 17"/>
</dbReference>
<accession>A0A9J7HGV2</accession>